<evidence type="ECO:0000256" key="6">
    <source>
        <dbReference type="ARBA" id="ARBA00022777"/>
    </source>
</evidence>
<dbReference type="Pfam" id="PF00672">
    <property type="entry name" value="HAMP"/>
    <property type="match status" value="1"/>
</dbReference>
<feature type="transmembrane region" description="Helical" evidence="8">
    <location>
        <begin position="12"/>
        <end position="38"/>
    </location>
</feature>
<dbReference type="SUPFAM" id="SSF55874">
    <property type="entry name" value="ATPase domain of HSP90 chaperone/DNA topoisomerase II/histidine kinase"/>
    <property type="match status" value="1"/>
</dbReference>
<evidence type="ECO:0000256" key="5">
    <source>
        <dbReference type="ARBA" id="ARBA00022679"/>
    </source>
</evidence>
<evidence type="ECO:0000256" key="8">
    <source>
        <dbReference type="SAM" id="Phobius"/>
    </source>
</evidence>
<feature type="transmembrane region" description="Helical" evidence="8">
    <location>
        <begin position="58"/>
        <end position="77"/>
    </location>
</feature>
<comment type="subcellular location">
    <subcellularLocation>
        <location evidence="2">Membrane</location>
    </subcellularLocation>
</comment>
<evidence type="ECO:0000256" key="3">
    <source>
        <dbReference type="ARBA" id="ARBA00012438"/>
    </source>
</evidence>
<dbReference type="RefSeq" id="WP_058421289.1">
    <property type="nucleotide sequence ID" value="NZ_LKEF01000032.1"/>
</dbReference>
<comment type="catalytic activity">
    <reaction evidence="1">
        <text>ATP + protein L-histidine = ADP + protein N-phospho-L-histidine.</text>
        <dbReference type="EC" id="2.7.13.3"/>
    </reaction>
</comment>
<dbReference type="CDD" id="cd00075">
    <property type="entry name" value="HATPase"/>
    <property type="match status" value="1"/>
</dbReference>
<dbReference type="InterPro" id="IPR004358">
    <property type="entry name" value="Sig_transdc_His_kin-like_C"/>
</dbReference>
<dbReference type="PANTHER" id="PTHR43711">
    <property type="entry name" value="TWO-COMPONENT HISTIDINE KINASE"/>
    <property type="match status" value="1"/>
</dbReference>
<keyword evidence="5" id="KW-0808">Transferase</keyword>
<dbReference type="Gene3D" id="6.10.340.10">
    <property type="match status" value="1"/>
</dbReference>
<dbReference type="InterPro" id="IPR003660">
    <property type="entry name" value="HAMP_dom"/>
</dbReference>
<dbReference type="Gene3D" id="3.30.565.10">
    <property type="entry name" value="Histidine kinase-like ATPase, C-terminal domain"/>
    <property type="match status" value="1"/>
</dbReference>
<evidence type="ECO:0000256" key="1">
    <source>
        <dbReference type="ARBA" id="ARBA00000085"/>
    </source>
</evidence>
<evidence type="ECO:0000256" key="4">
    <source>
        <dbReference type="ARBA" id="ARBA00022553"/>
    </source>
</evidence>
<dbReference type="InterPro" id="IPR050736">
    <property type="entry name" value="Sensor_HK_Regulatory"/>
</dbReference>
<protein>
    <recommendedName>
        <fullName evidence="3">histidine kinase</fullName>
        <ecNumber evidence="3">2.7.13.3</ecNumber>
    </recommendedName>
</protein>
<dbReference type="SUPFAM" id="SSF158472">
    <property type="entry name" value="HAMP domain-like"/>
    <property type="match status" value="1"/>
</dbReference>
<proteinExistence type="predicted"/>
<evidence type="ECO:0000313" key="12">
    <source>
        <dbReference type="Proteomes" id="UP000054197"/>
    </source>
</evidence>
<dbReference type="PANTHER" id="PTHR43711:SF28">
    <property type="entry name" value="SENSOR HISTIDINE KINASE YXDK"/>
    <property type="match status" value="1"/>
</dbReference>
<keyword evidence="8" id="KW-0472">Membrane</keyword>
<dbReference type="InterPro" id="IPR005467">
    <property type="entry name" value="His_kinase_dom"/>
</dbReference>
<dbReference type="CDD" id="cd06225">
    <property type="entry name" value="HAMP"/>
    <property type="match status" value="1"/>
</dbReference>
<dbReference type="InterPro" id="IPR003661">
    <property type="entry name" value="HisK_dim/P_dom"/>
</dbReference>
<dbReference type="Gene3D" id="1.10.287.130">
    <property type="match status" value="1"/>
</dbReference>
<dbReference type="Pfam" id="PF02518">
    <property type="entry name" value="HATPase_c"/>
    <property type="match status" value="1"/>
</dbReference>
<dbReference type="CDD" id="cd00082">
    <property type="entry name" value="HisKA"/>
    <property type="match status" value="1"/>
</dbReference>
<keyword evidence="6 11" id="KW-0418">Kinase</keyword>
<dbReference type="Proteomes" id="UP000054197">
    <property type="component" value="Unassembled WGS sequence"/>
</dbReference>
<evidence type="ECO:0000313" key="11">
    <source>
        <dbReference type="EMBL" id="KTB61804.1"/>
    </source>
</evidence>
<dbReference type="SMART" id="SM00387">
    <property type="entry name" value="HATPase_c"/>
    <property type="match status" value="1"/>
</dbReference>
<sequence length="353" mass="38652">MKGLNGLSRQIILSMCAVVLCVIALAVIGSYIFYALLWTYWPLTDAEVDAWLPARAEWVWMGLTTCVSLAVGSIVALKLSRRILMPLNSVAENLRKLADGDLDVQAVAGDQSIGEAAILVNDFNSMAKRLQRMAQEQAFWNAAIAHELRTPLTILRGRLQGLAEGVFEPDTAQFYSLLGQVEGLTRLIEDMRVVGLADSGYLELNLQEADLATGIEDDVRLFESSLVAAGFVLQLDLQRRTMRCDPARIRQALLALLDNIRRHATAGNVIVHLSTRDGFNYLRVRDDGPGIDEGFAARLFDAFQRGENSRSRAQGGSGLGLAVVRAIALAHGGAVTCRRMENGGTLFELSWHV</sequence>
<dbReference type="Pfam" id="PF00512">
    <property type="entry name" value="HisKA"/>
    <property type="match status" value="1"/>
</dbReference>
<dbReference type="SUPFAM" id="SSF47384">
    <property type="entry name" value="Homodimeric domain of signal transducing histidine kinase"/>
    <property type="match status" value="1"/>
</dbReference>
<dbReference type="PRINTS" id="PR00344">
    <property type="entry name" value="BCTRLSENSOR"/>
</dbReference>
<evidence type="ECO:0000256" key="7">
    <source>
        <dbReference type="ARBA" id="ARBA00023012"/>
    </source>
</evidence>
<feature type="domain" description="HAMP" evidence="10">
    <location>
        <begin position="81"/>
        <end position="135"/>
    </location>
</feature>
<keyword evidence="8" id="KW-0812">Transmembrane</keyword>
<dbReference type="SMART" id="SM00388">
    <property type="entry name" value="HisKA"/>
    <property type="match status" value="1"/>
</dbReference>
<dbReference type="InterPro" id="IPR003594">
    <property type="entry name" value="HATPase_dom"/>
</dbReference>
<accession>A0A0W0HM78</accession>
<dbReference type="GO" id="GO:0016020">
    <property type="term" value="C:membrane"/>
    <property type="evidence" value="ECO:0007669"/>
    <property type="project" value="UniProtKB-SubCell"/>
</dbReference>
<dbReference type="PROSITE" id="PS50109">
    <property type="entry name" value="HIS_KIN"/>
    <property type="match status" value="1"/>
</dbReference>
<keyword evidence="4" id="KW-0597">Phosphoprotein</keyword>
<dbReference type="SMART" id="SM00304">
    <property type="entry name" value="HAMP"/>
    <property type="match status" value="1"/>
</dbReference>
<dbReference type="AlphaFoldDB" id="A0A0W0HM78"/>
<feature type="domain" description="Histidine kinase" evidence="9">
    <location>
        <begin position="143"/>
        <end position="353"/>
    </location>
</feature>
<keyword evidence="7" id="KW-0902">Two-component regulatory system</keyword>
<evidence type="ECO:0000259" key="10">
    <source>
        <dbReference type="PROSITE" id="PS50885"/>
    </source>
</evidence>
<dbReference type="GO" id="GO:0000155">
    <property type="term" value="F:phosphorelay sensor kinase activity"/>
    <property type="evidence" value="ECO:0007669"/>
    <property type="project" value="InterPro"/>
</dbReference>
<name>A0A0W0HM78_PSEFL</name>
<keyword evidence="8" id="KW-1133">Transmembrane helix</keyword>
<dbReference type="InterPro" id="IPR036097">
    <property type="entry name" value="HisK_dim/P_sf"/>
</dbReference>
<gene>
    <name evidence="11" type="ORF">AO063_19910</name>
</gene>
<evidence type="ECO:0000259" key="9">
    <source>
        <dbReference type="PROSITE" id="PS50109"/>
    </source>
</evidence>
<dbReference type="InterPro" id="IPR036890">
    <property type="entry name" value="HATPase_C_sf"/>
</dbReference>
<comment type="caution">
    <text evidence="11">The sequence shown here is derived from an EMBL/GenBank/DDBJ whole genome shotgun (WGS) entry which is preliminary data.</text>
</comment>
<reference evidence="11 12" key="1">
    <citation type="submission" date="2015-09" db="EMBL/GenBank/DDBJ databases">
        <title>Genome sequence of ICMP 11288.</title>
        <authorList>
            <person name="Visnovsky S."/>
            <person name="Lu A."/>
            <person name="Panda P."/>
            <person name="Pitman A."/>
        </authorList>
    </citation>
    <scope>NUCLEOTIDE SEQUENCE [LARGE SCALE GENOMIC DNA]</scope>
    <source>
        <strain evidence="11 12">ICMP 11288</strain>
    </source>
</reference>
<dbReference type="EC" id="2.7.13.3" evidence="3"/>
<evidence type="ECO:0000256" key="2">
    <source>
        <dbReference type="ARBA" id="ARBA00004370"/>
    </source>
</evidence>
<dbReference type="PROSITE" id="PS50885">
    <property type="entry name" value="HAMP"/>
    <property type="match status" value="1"/>
</dbReference>
<organism evidence="11 12">
    <name type="scientific">Pseudomonas fluorescens ICMP 11288</name>
    <dbReference type="NCBI Taxonomy" id="1198309"/>
    <lineage>
        <taxon>Bacteria</taxon>
        <taxon>Pseudomonadati</taxon>
        <taxon>Pseudomonadota</taxon>
        <taxon>Gammaproteobacteria</taxon>
        <taxon>Pseudomonadales</taxon>
        <taxon>Pseudomonadaceae</taxon>
        <taxon>Pseudomonas</taxon>
    </lineage>
</organism>
<dbReference type="EMBL" id="LKEF01000032">
    <property type="protein sequence ID" value="KTB61804.1"/>
    <property type="molecule type" value="Genomic_DNA"/>
</dbReference>